<dbReference type="EMBL" id="AHMS02000021">
    <property type="protein sequence ID" value="EMN17952.1"/>
    <property type="molecule type" value="Genomic_DNA"/>
</dbReference>
<protein>
    <submittedName>
        <fullName evidence="2">PF03190 family protein</fullName>
    </submittedName>
</protein>
<name>A0ABC9SJL6_LEPBO</name>
<evidence type="ECO:0000313" key="2">
    <source>
        <dbReference type="EMBL" id="EMN17952.1"/>
    </source>
</evidence>
<accession>A0ABC9SJL6</accession>
<dbReference type="Gene3D" id="3.40.30.10">
    <property type="entry name" value="Glutaredoxin"/>
    <property type="match status" value="1"/>
</dbReference>
<dbReference type="CDD" id="cd02955">
    <property type="entry name" value="SSP411"/>
    <property type="match status" value="1"/>
</dbReference>
<reference evidence="2 3" key="1">
    <citation type="submission" date="2013-01" db="EMBL/GenBank/DDBJ databases">
        <authorList>
            <person name="Harkins D.M."/>
            <person name="Durkin A.S."/>
            <person name="Brinkac L.M."/>
            <person name="Haft D.H."/>
            <person name="Selengut J.D."/>
            <person name="Sanka R."/>
            <person name="DePew J."/>
            <person name="Purushe J."/>
            <person name="Hartskeerl R.A."/>
            <person name="Ahmed A."/>
            <person name="van der Linden H."/>
            <person name="Goris M.G.A."/>
            <person name="Vinetz J.M."/>
            <person name="Sutton G.G."/>
            <person name="Nierman W.C."/>
            <person name="Fouts D.E."/>
        </authorList>
    </citation>
    <scope>NUCLEOTIDE SEQUENCE [LARGE SCALE GENOMIC DNA]</scope>
    <source>
        <strain evidence="2 3">Brem 328</strain>
    </source>
</reference>
<dbReference type="Pfam" id="PF03190">
    <property type="entry name" value="Thioredox_DsbH"/>
    <property type="match status" value="1"/>
</dbReference>
<dbReference type="PIRSF" id="PIRSF006402">
    <property type="entry name" value="UCP006402_thioredoxin"/>
    <property type="match status" value="1"/>
</dbReference>
<dbReference type="Gene3D" id="1.50.10.20">
    <property type="match status" value="1"/>
</dbReference>
<dbReference type="AlphaFoldDB" id="A0ABC9SJL6"/>
<evidence type="ECO:0000259" key="1">
    <source>
        <dbReference type="Pfam" id="PF03190"/>
    </source>
</evidence>
<dbReference type="SUPFAM" id="SSF48208">
    <property type="entry name" value="Six-hairpin glycosidases"/>
    <property type="match status" value="1"/>
</dbReference>
<gene>
    <name evidence="2" type="ORF">LEP1GSC056_0352</name>
</gene>
<dbReference type="InterPro" id="IPR008928">
    <property type="entry name" value="6-hairpin_glycosidase_sf"/>
</dbReference>
<feature type="domain" description="Spermatogenesis-associated protein 20-like TRX" evidence="1">
    <location>
        <begin position="33"/>
        <end position="194"/>
    </location>
</feature>
<dbReference type="InterPro" id="IPR004879">
    <property type="entry name" value="Ssp411-like_TRX"/>
</dbReference>
<dbReference type="PANTHER" id="PTHR42899">
    <property type="entry name" value="SPERMATOGENESIS-ASSOCIATED PROTEIN 20"/>
    <property type="match status" value="1"/>
</dbReference>
<comment type="caution">
    <text evidence="2">The sequence shown here is derived from an EMBL/GenBank/DDBJ whole genome shotgun (WGS) entry which is preliminary data.</text>
</comment>
<sequence length="717" mass="82311">MDMVGIRKIFRNRKIDFMSLKESNSMQFSSRSPNRLSKEKSPYLQQHAYNPVDWFPWGEEALTKAREQDKLIFLSIGYATCHWCHVMEKESFENQMVADYLNSHFVSIKVDREERPDIDRIYMDALHAMDQQGGWPLNIFLTPDGKPITGGTYFPPEPGYGRKSFLEVLNILRKVWSEKRQELIVASSELSRYLKDSGEGRAIEKQEEGSLPSKDCFNFGFSLYESYYDAEFGGFKTNHVNKFPPSMGLSFLLRYHHSSGNPKALEMVENTLLAMKRGGIYDQVGGGLCRYSTDHRWMVPHFEKMLYDNSLFLETLVECSQVSKKISAESFALDVISYLHRDMRIVGGGICSAEDADSEGEEGLFYIWDFEEFREVCGEDSRILEKFWNVTNKGNFEGKNILHESYGGEATKLSEEEWKRIDSVLERARAKLLERRSKRVRPLRDDKILTSWNGLYIKALAKAGIAFRREDFLKLAEETYSFIERNLIDPDGRILRRFRDGESGILGYSNDYAEMISSSIVLFEAGCGIRYLKNAVLWMEEAIRLFRSPAGVFFDTGNDGEVLLRRSVDGYDGVEPSANSSLAYSLVKLSLLGIDSVRYRKFAELIFSYFTKELSTHSLSYPHLLSAYWTYRYHSKEIVLIRKDANSGKDLLAAIQTRFLPDSVFAVVNENELEEARKLSALFDSRDSGGNALVYVCENFSCKLPVSNLADLQKWIE</sequence>
<dbReference type="Proteomes" id="UP000012166">
    <property type="component" value="Unassembled WGS sequence"/>
</dbReference>
<dbReference type="PANTHER" id="PTHR42899:SF1">
    <property type="entry name" value="SPERMATOGENESIS-ASSOCIATED PROTEIN 20"/>
    <property type="match status" value="1"/>
</dbReference>
<dbReference type="SUPFAM" id="SSF52833">
    <property type="entry name" value="Thioredoxin-like"/>
    <property type="match status" value="1"/>
</dbReference>
<dbReference type="InterPro" id="IPR024705">
    <property type="entry name" value="Ssp411"/>
</dbReference>
<organism evidence="2 3">
    <name type="scientific">Leptospira borgpetersenii str. Brem 328</name>
    <dbReference type="NCBI Taxonomy" id="1049780"/>
    <lineage>
        <taxon>Bacteria</taxon>
        <taxon>Pseudomonadati</taxon>
        <taxon>Spirochaetota</taxon>
        <taxon>Spirochaetia</taxon>
        <taxon>Leptospirales</taxon>
        <taxon>Leptospiraceae</taxon>
        <taxon>Leptospira</taxon>
    </lineage>
</organism>
<evidence type="ECO:0000313" key="3">
    <source>
        <dbReference type="Proteomes" id="UP000012166"/>
    </source>
</evidence>
<proteinExistence type="predicted"/>
<dbReference type="InterPro" id="IPR036249">
    <property type="entry name" value="Thioredoxin-like_sf"/>
</dbReference>